<accession>A0ABY2BET9</accession>
<protein>
    <submittedName>
        <fullName evidence="1">Uncharacterized protein</fullName>
    </submittedName>
</protein>
<proteinExistence type="predicted"/>
<evidence type="ECO:0000313" key="2">
    <source>
        <dbReference type="Proteomes" id="UP000295818"/>
    </source>
</evidence>
<name>A0ABY2BET9_9ACTN</name>
<keyword evidence="2" id="KW-1185">Reference proteome</keyword>
<dbReference type="EMBL" id="SLWM01000012">
    <property type="protein sequence ID" value="TCO18274.1"/>
    <property type="molecule type" value="Genomic_DNA"/>
</dbReference>
<comment type="caution">
    <text evidence="1">The sequence shown here is derived from an EMBL/GenBank/DDBJ whole genome shotgun (WGS) entry which is preliminary data.</text>
</comment>
<sequence length="69" mass="7072">MSESTKIEIDTGTEPDDFQVAATAITRAIRAINNNQRGGDGAEFIAHLLATVAANLGSTEAVTAGRPGS</sequence>
<organism evidence="1 2">
    <name type="scientific">Kribbella orskensis</name>
    <dbReference type="NCBI Taxonomy" id="2512216"/>
    <lineage>
        <taxon>Bacteria</taxon>
        <taxon>Bacillati</taxon>
        <taxon>Actinomycetota</taxon>
        <taxon>Actinomycetes</taxon>
        <taxon>Propionibacteriales</taxon>
        <taxon>Kribbellaceae</taxon>
        <taxon>Kribbella</taxon>
    </lineage>
</organism>
<gene>
    <name evidence="1" type="ORF">EV644_11214</name>
</gene>
<dbReference type="Proteomes" id="UP000295818">
    <property type="component" value="Unassembled WGS sequence"/>
</dbReference>
<reference evidence="1 2" key="1">
    <citation type="journal article" date="2015" name="Stand. Genomic Sci.">
        <title>Genomic Encyclopedia of Bacterial and Archaeal Type Strains, Phase III: the genomes of soil and plant-associated and newly described type strains.</title>
        <authorList>
            <person name="Whitman W.B."/>
            <person name="Woyke T."/>
            <person name="Klenk H.P."/>
            <person name="Zhou Y."/>
            <person name="Lilburn T.G."/>
            <person name="Beck B.J."/>
            <person name="De Vos P."/>
            <person name="Vandamme P."/>
            <person name="Eisen J.A."/>
            <person name="Garrity G."/>
            <person name="Hugenholtz P."/>
            <person name="Kyrpides N.C."/>
        </authorList>
    </citation>
    <scope>NUCLEOTIDE SEQUENCE [LARGE SCALE GENOMIC DNA]</scope>
    <source>
        <strain evidence="1 2">VKM Ac-2538</strain>
    </source>
</reference>
<dbReference type="RefSeq" id="WP_132191844.1">
    <property type="nucleotide sequence ID" value="NZ_SLWM01000012.1"/>
</dbReference>
<evidence type="ECO:0000313" key="1">
    <source>
        <dbReference type="EMBL" id="TCO18274.1"/>
    </source>
</evidence>